<dbReference type="SUPFAM" id="SSF56349">
    <property type="entry name" value="DNA breaking-rejoining enzymes"/>
    <property type="match status" value="1"/>
</dbReference>
<evidence type="ECO:0000313" key="4">
    <source>
        <dbReference type="Proteomes" id="UP000675379"/>
    </source>
</evidence>
<dbReference type="Proteomes" id="UP000675379">
    <property type="component" value="Unassembled WGS sequence"/>
</dbReference>
<dbReference type="PROSITE" id="PS51898">
    <property type="entry name" value="TYR_RECOMBINASE"/>
    <property type="match status" value="1"/>
</dbReference>
<dbReference type="InterPro" id="IPR002104">
    <property type="entry name" value="Integrase_catalytic"/>
</dbReference>
<accession>A0A941HSA0</accession>
<comment type="caution">
    <text evidence="3">The sequence shown here is derived from an EMBL/GenBank/DDBJ whole genome shotgun (WGS) entry which is preliminary data.</text>
</comment>
<evidence type="ECO:0000256" key="1">
    <source>
        <dbReference type="ARBA" id="ARBA00023172"/>
    </source>
</evidence>
<dbReference type="GO" id="GO:0006310">
    <property type="term" value="P:DNA recombination"/>
    <property type="evidence" value="ECO:0007669"/>
    <property type="project" value="UniProtKB-KW"/>
</dbReference>
<dbReference type="EMBL" id="JAGSCS010000047">
    <property type="protein sequence ID" value="MBR0577483.1"/>
    <property type="molecule type" value="Genomic_DNA"/>
</dbReference>
<organism evidence="3 4">
    <name type="scientific">Proteiniclasticum sediminis</name>
    <dbReference type="NCBI Taxonomy" id="2804028"/>
    <lineage>
        <taxon>Bacteria</taxon>
        <taxon>Bacillati</taxon>
        <taxon>Bacillota</taxon>
        <taxon>Clostridia</taxon>
        <taxon>Eubacteriales</taxon>
        <taxon>Clostridiaceae</taxon>
        <taxon>Proteiniclasticum</taxon>
    </lineage>
</organism>
<dbReference type="Gene3D" id="1.10.443.10">
    <property type="entry name" value="Intergrase catalytic core"/>
    <property type="match status" value="1"/>
</dbReference>
<proteinExistence type="predicted"/>
<evidence type="ECO:0000259" key="2">
    <source>
        <dbReference type="PROSITE" id="PS51898"/>
    </source>
</evidence>
<reference evidence="3" key="1">
    <citation type="submission" date="2021-04" db="EMBL/GenBank/DDBJ databases">
        <title>Proteiniclasticum sedimins sp. nov., an obligate anaerobic bacterium isolated from anaerobic sludge.</title>
        <authorList>
            <person name="Liu J."/>
        </authorList>
    </citation>
    <scope>NUCLEOTIDE SEQUENCE</scope>
    <source>
        <strain evidence="3">BAD-10</strain>
    </source>
</reference>
<dbReference type="GO" id="GO:0015074">
    <property type="term" value="P:DNA integration"/>
    <property type="evidence" value="ECO:0007669"/>
    <property type="project" value="InterPro"/>
</dbReference>
<evidence type="ECO:0000313" key="3">
    <source>
        <dbReference type="EMBL" id="MBR0577483.1"/>
    </source>
</evidence>
<dbReference type="GO" id="GO:0003677">
    <property type="term" value="F:DNA binding"/>
    <property type="evidence" value="ECO:0007669"/>
    <property type="project" value="InterPro"/>
</dbReference>
<dbReference type="Pfam" id="PF00589">
    <property type="entry name" value="Phage_integrase"/>
    <property type="match status" value="1"/>
</dbReference>
<feature type="domain" description="Tyr recombinase" evidence="2">
    <location>
        <begin position="1"/>
        <end position="81"/>
    </location>
</feature>
<keyword evidence="1" id="KW-0233">DNA recombination</keyword>
<name>A0A941HSA0_9CLOT</name>
<dbReference type="AlphaFoldDB" id="A0A941HSA0"/>
<sequence length="110" mass="12577">MIFTAFSYTKEVHHHAQNSTSVPTILIKSTHPHVIRHSKAMHLLESGVNLIYIRDFLGHSSVTTTEIYAKCNPELKRKYILEAASQLDDSIQPYSDNEKDGLLDWLKNNI</sequence>
<gene>
    <name evidence="3" type="ORF">KCG48_14335</name>
</gene>
<protein>
    <submittedName>
        <fullName evidence="3">Tyrosine-type recombinase/integrase</fullName>
    </submittedName>
</protein>
<dbReference type="InterPro" id="IPR013762">
    <property type="entry name" value="Integrase-like_cat_sf"/>
</dbReference>
<dbReference type="InterPro" id="IPR011010">
    <property type="entry name" value="DNA_brk_join_enz"/>
</dbReference>
<keyword evidence="4" id="KW-1185">Reference proteome</keyword>